<evidence type="ECO:0000256" key="16">
    <source>
        <dbReference type="RuleBase" id="RU000617"/>
    </source>
</evidence>
<feature type="domain" description="BRCT" evidence="20">
    <location>
        <begin position="657"/>
        <end position="753"/>
    </location>
</feature>
<feature type="region of interest" description="Disordered" evidence="18">
    <location>
        <begin position="613"/>
        <end position="643"/>
    </location>
</feature>
<dbReference type="PROSITE" id="PS50172">
    <property type="entry name" value="BRCT"/>
    <property type="match status" value="2"/>
</dbReference>
<evidence type="ECO:0000256" key="3">
    <source>
        <dbReference type="ARBA" id="ARBA00007572"/>
    </source>
</evidence>
<dbReference type="InterPro" id="IPR036599">
    <property type="entry name" value="DNA_ligase_N_sf"/>
</dbReference>
<organism evidence="21 22">
    <name type="scientific">Heterobasidion irregulare (strain TC 32-1)</name>
    <dbReference type="NCBI Taxonomy" id="747525"/>
    <lineage>
        <taxon>Eukaryota</taxon>
        <taxon>Fungi</taxon>
        <taxon>Dikarya</taxon>
        <taxon>Basidiomycota</taxon>
        <taxon>Agaricomycotina</taxon>
        <taxon>Agaricomycetes</taxon>
        <taxon>Russulales</taxon>
        <taxon>Bondarzewiaceae</taxon>
        <taxon>Heterobasidion</taxon>
        <taxon>Heterobasidion annosum species complex</taxon>
    </lineage>
</organism>
<evidence type="ECO:0000256" key="15">
    <source>
        <dbReference type="ARBA" id="ARBA00034003"/>
    </source>
</evidence>
<name>W4K0V0_HETIT</name>
<dbReference type="InParanoid" id="W4K0V0"/>
<evidence type="ECO:0000256" key="1">
    <source>
        <dbReference type="ARBA" id="ARBA00001946"/>
    </source>
</evidence>
<dbReference type="SUPFAM" id="SSF50249">
    <property type="entry name" value="Nucleic acid-binding proteins"/>
    <property type="match status" value="1"/>
</dbReference>
<proteinExistence type="inferred from homology"/>
<keyword evidence="5" id="KW-0235">DNA replication</keyword>
<dbReference type="InterPro" id="IPR001357">
    <property type="entry name" value="BRCT_dom"/>
</dbReference>
<evidence type="ECO:0000256" key="4">
    <source>
        <dbReference type="ARBA" id="ARBA00022598"/>
    </source>
</evidence>
<dbReference type="NCBIfam" id="TIGR00574">
    <property type="entry name" value="dnl1"/>
    <property type="match status" value="1"/>
</dbReference>
<dbReference type="GeneID" id="20667391"/>
<dbReference type="GO" id="GO:0006303">
    <property type="term" value="P:double-strand break repair via nonhomologous end joining"/>
    <property type="evidence" value="ECO:0007669"/>
    <property type="project" value="TreeGrafter"/>
</dbReference>
<dbReference type="GO" id="GO:0003677">
    <property type="term" value="F:DNA binding"/>
    <property type="evidence" value="ECO:0007669"/>
    <property type="project" value="InterPro"/>
</dbReference>
<dbReference type="Pfam" id="PF04042">
    <property type="entry name" value="DNA_pol_E_B"/>
    <property type="match status" value="1"/>
</dbReference>
<keyword evidence="13 16" id="KW-0234">DNA repair</keyword>
<keyword evidence="11" id="KW-0460">Magnesium</keyword>
<keyword evidence="10 16" id="KW-0067">ATP-binding</keyword>
<evidence type="ECO:0000256" key="12">
    <source>
        <dbReference type="ARBA" id="ARBA00023172"/>
    </source>
</evidence>
<dbReference type="eggNOG" id="KOG0966">
    <property type="taxonomic scope" value="Eukaryota"/>
</dbReference>
<evidence type="ECO:0000259" key="20">
    <source>
        <dbReference type="PROSITE" id="PS50172"/>
    </source>
</evidence>
<dbReference type="Pfam" id="PF01068">
    <property type="entry name" value="DNA_ligase_A_M"/>
    <property type="match status" value="1"/>
</dbReference>
<dbReference type="GO" id="GO:0046872">
    <property type="term" value="F:metal ion binding"/>
    <property type="evidence" value="ECO:0007669"/>
    <property type="project" value="UniProtKB-KW"/>
</dbReference>
<dbReference type="GO" id="GO:0006310">
    <property type="term" value="P:DNA recombination"/>
    <property type="evidence" value="ECO:0007669"/>
    <property type="project" value="UniProtKB-KW"/>
</dbReference>
<evidence type="ECO:0000259" key="19">
    <source>
        <dbReference type="PROSITE" id="PS50160"/>
    </source>
</evidence>
<evidence type="ECO:0000256" key="6">
    <source>
        <dbReference type="ARBA" id="ARBA00022723"/>
    </source>
</evidence>
<dbReference type="EC" id="6.5.1.1" evidence="16"/>
<dbReference type="GO" id="GO:0071897">
    <property type="term" value="P:DNA biosynthetic process"/>
    <property type="evidence" value="ECO:0007669"/>
    <property type="project" value="InterPro"/>
</dbReference>
<dbReference type="eggNOG" id="KOG3818">
    <property type="taxonomic scope" value="Eukaryota"/>
</dbReference>
<dbReference type="Gene3D" id="2.40.50.140">
    <property type="entry name" value="Nucleic acid-binding proteins"/>
    <property type="match status" value="1"/>
</dbReference>
<dbReference type="GO" id="GO:0032807">
    <property type="term" value="C:DNA ligase IV complex"/>
    <property type="evidence" value="ECO:0007669"/>
    <property type="project" value="TreeGrafter"/>
</dbReference>
<dbReference type="HOGENOM" id="CLU_253466_0_0_1"/>
<dbReference type="InterPro" id="IPR044125">
    <property type="entry name" value="Adenylation_DNA_ligase_IV"/>
</dbReference>
<keyword evidence="14" id="KW-0539">Nucleus</keyword>
<comment type="catalytic activity">
    <reaction evidence="15 16">
        <text>ATP + (deoxyribonucleotide)n-3'-hydroxyl + 5'-phospho-(deoxyribonucleotide)m = (deoxyribonucleotide)n+m + AMP + diphosphate.</text>
        <dbReference type="EC" id="6.5.1.1"/>
    </reaction>
</comment>
<evidence type="ECO:0000256" key="7">
    <source>
        <dbReference type="ARBA" id="ARBA00022737"/>
    </source>
</evidence>
<dbReference type="Proteomes" id="UP000030671">
    <property type="component" value="Unassembled WGS sequence"/>
</dbReference>
<gene>
    <name evidence="21" type="ORF">HETIRDRAFT_151541</name>
</gene>
<dbReference type="KEGG" id="hir:HETIRDRAFT_151541"/>
<dbReference type="InterPro" id="IPR036420">
    <property type="entry name" value="BRCT_dom_sf"/>
</dbReference>
<feature type="region of interest" description="Disordered" evidence="18">
    <location>
        <begin position="780"/>
        <end position="882"/>
    </location>
</feature>
<dbReference type="Gene3D" id="3.40.50.10190">
    <property type="entry name" value="BRCT domain"/>
    <property type="match status" value="2"/>
</dbReference>
<feature type="compositionally biased region" description="Pro residues" evidence="18">
    <location>
        <begin position="1"/>
        <end position="11"/>
    </location>
</feature>
<evidence type="ECO:0000313" key="21">
    <source>
        <dbReference type="EMBL" id="ETW78960.1"/>
    </source>
</evidence>
<dbReference type="InterPro" id="IPR012308">
    <property type="entry name" value="DNA_ligase_ATP-dep_N"/>
</dbReference>
<evidence type="ECO:0000256" key="17">
    <source>
        <dbReference type="RuleBase" id="RU004196"/>
    </source>
</evidence>
<keyword evidence="6" id="KW-0479">Metal-binding</keyword>
<dbReference type="InterPro" id="IPR029710">
    <property type="entry name" value="LIG4"/>
</dbReference>
<comment type="similarity">
    <text evidence="3 17">Belongs to the ATP-dependent DNA ligase family.</text>
</comment>
<evidence type="ECO:0000256" key="13">
    <source>
        <dbReference type="ARBA" id="ARBA00023204"/>
    </source>
</evidence>
<evidence type="ECO:0000256" key="8">
    <source>
        <dbReference type="ARBA" id="ARBA00022741"/>
    </source>
</evidence>
<dbReference type="InterPro" id="IPR012340">
    <property type="entry name" value="NA-bd_OB-fold"/>
</dbReference>
<keyword evidence="9 16" id="KW-0227">DNA damage</keyword>
<feature type="compositionally biased region" description="Polar residues" evidence="18">
    <location>
        <begin position="825"/>
        <end position="835"/>
    </location>
</feature>
<evidence type="ECO:0000256" key="2">
    <source>
        <dbReference type="ARBA" id="ARBA00004123"/>
    </source>
</evidence>
<evidence type="ECO:0000256" key="9">
    <source>
        <dbReference type="ARBA" id="ARBA00022763"/>
    </source>
</evidence>
<reference evidence="21 22" key="1">
    <citation type="journal article" date="2012" name="New Phytol.">
        <title>Insight into trade-off between wood decay and parasitism from the genome of a fungal forest pathogen.</title>
        <authorList>
            <person name="Olson A."/>
            <person name="Aerts A."/>
            <person name="Asiegbu F."/>
            <person name="Belbahri L."/>
            <person name="Bouzid O."/>
            <person name="Broberg A."/>
            <person name="Canback B."/>
            <person name="Coutinho P.M."/>
            <person name="Cullen D."/>
            <person name="Dalman K."/>
            <person name="Deflorio G."/>
            <person name="van Diepen L.T."/>
            <person name="Dunand C."/>
            <person name="Duplessis S."/>
            <person name="Durling M."/>
            <person name="Gonthier P."/>
            <person name="Grimwood J."/>
            <person name="Fossdal C.G."/>
            <person name="Hansson D."/>
            <person name="Henrissat B."/>
            <person name="Hietala A."/>
            <person name="Himmelstrand K."/>
            <person name="Hoffmeister D."/>
            <person name="Hogberg N."/>
            <person name="James T.Y."/>
            <person name="Karlsson M."/>
            <person name="Kohler A."/>
            <person name="Kues U."/>
            <person name="Lee Y.H."/>
            <person name="Lin Y.C."/>
            <person name="Lind M."/>
            <person name="Lindquist E."/>
            <person name="Lombard V."/>
            <person name="Lucas S."/>
            <person name="Lunden K."/>
            <person name="Morin E."/>
            <person name="Murat C."/>
            <person name="Park J."/>
            <person name="Raffaello T."/>
            <person name="Rouze P."/>
            <person name="Salamov A."/>
            <person name="Schmutz J."/>
            <person name="Solheim H."/>
            <person name="Stahlberg J."/>
            <person name="Velez H."/>
            <person name="de Vries R.P."/>
            <person name="Wiebenga A."/>
            <person name="Woodward S."/>
            <person name="Yakovlev I."/>
            <person name="Garbelotto M."/>
            <person name="Martin F."/>
            <person name="Grigoriev I.V."/>
            <person name="Stenlid J."/>
        </authorList>
    </citation>
    <scope>NUCLEOTIDE SEQUENCE [LARGE SCALE GENOMIC DNA]</scope>
    <source>
        <strain evidence="21 22">TC 32-1</strain>
    </source>
</reference>
<dbReference type="CDD" id="cd07903">
    <property type="entry name" value="Adenylation_DNA_ligase_IV"/>
    <property type="match status" value="1"/>
</dbReference>
<keyword evidence="8 16" id="KW-0547">Nucleotide-binding</keyword>
<evidence type="ECO:0000313" key="22">
    <source>
        <dbReference type="Proteomes" id="UP000030671"/>
    </source>
</evidence>
<dbReference type="PROSITE" id="PS50160">
    <property type="entry name" value="DNA_LIGASE_A3"/>
    <property type="match status" value="1"/>
</dbReference>
<feature type="domain" description="ATP-dependent DNA ligase family profile" evidence="19">
    <location>
        <begin position="384"/>
        <end position="457"/>
    </location>
</feature>
<evidence type="ECO:0000256" key="18">
    <source>
        <dbReference type="SAM" id="MobiDB-lite"/>
    </source>
</evidence>
<dbReference type="Gene3D" id="3.30.470.30">
    <property type="entry name" value="DNA ligase/mRNA capping enzyme"/>
    <property type="match status" value="1"/>
</dbReference>
<sequence length="1414" mass="161843">MMQPTPAPTSPPSSQILAQLFDEEPDFPPPPPVRHGTAPFSVVAGLFDKLQSERKPEKRRKLLHAWFDHWRKQVGYDLYPVLRLILPQKDRERAIYGLKERNLAKAYIKLIPLGSKDPDAIQLLNWKKPSDRYRSSGDFPLVLYEVVNKRSSVTESLLSVHELNNILDDLSKNTGKHDAQVKILQRIYNSTTPEEQRWIVRIILKGGQDRPTFCPDLNVNVKETTIFSVFHPDAHDLFNTCSDLKKVAWELWDPARRLNAEEKAVQLFHAFAPMLCKRPTKRIEESVKDMGGRTFILEEKLDGERMQLHKRGNEYFYCSRKGKDYTYLYGKHVGTGSLTPFIDAAFDERIEDVILDGEMLVWDPVSEKNLPFGTLKTAALNDNKKEFNPRPCFKIFDLLYLNGISLIHRSTKFRKRNLKAYITEIHGRIEFVAEFEAKTAKDVREKMDEIMANRGEGSNRNIWWVPIWSSVRFPQCPHQEAQLPTTDPEDEEAESRHSSVPYLMIAILMKGRNPSSGFSYTDYLWIRDKPWKTWDQQNSPSFLQTAARSLEDKGDVYLDPEDSFIIKVKAAEITSSDQYHLGMTMRFPRALSIRDDLSIHDCVTATAVMESHRSEKKRKAENEAGKFTKKRKGNGKGPLKPLMLPEYQSTNVKGVQVESDLFEGMTFTVVSDPRSRTRDADTQEMFKIIRANGGKIVQIAKNQPGLLVVYGGRTTPYDIKSIMDKGLHDIIRPQWIIDCVAASEKVAMSKKYFFHATAVRMHSDDYNIEDDSSANDELNAVRESGTPTAPALIQESRREDDEKTDTGDEDSELRDWFQIQRKHTAPTSAEMSDSATDPDSDHEDFEEPIGVNDEWLSVDIPEESTDNEVSQDSTKPSLDVKMGENDNAMEYDQELIFKHLCFYLDSPDNARKHGMPCKAKHEDDISRNFFEMDKMIIQNGGAVVELDDPKLTHVIIDKRDDSRRRELISRTSKPKRRNIVVADWIQACLDEDTLLDETGLTAFSTVTVYLPHYVSITTEDNNPGPEELDFLEDVLDRHEISDNDVENSIELIAKEYNKQDDANMKVAFHILKRVYDNLQNAGEHGTQKEDVSIHPDSHLFFVNAFEMPAWHWSQEKGTFEQSTKQLLGRADQRFLLFGMLAHTKEGNICLEDQDGFVELDFSQLNQPSEGFFTEGAFVLVEGDYTEDQTFIVIAIGHPPCESRQTARSIYGHVDFLGKGATTPLEDSQYALRIQEDLSDVTFFVLSDVWLDHPDTLRGLQKLFDNCIETNFIPKVMIMCGNFTSRGISQGSNRDISKYQEGFDSLADLIASYPQMTQNTHFVLVPGPLDLAINSILPRRPLLSSFVSRLKSKVPKLQLGSNPYRIKFFDQEIVIFREDMMARMLRNLVGVKPTVRGEELKRYVRVKNRSTLVQD</sequence>
<dbReference type="Pfam" id="PF16589">
    <property type="entry name" value="BRCT_2"/>
    <property type="match status" value="1"/>
</dbReference>
<evidence type="ECO:0000256" key="14">
    <source>
        <dbReference type="ARBA" id="ARBA00023242"/>
    </source>
</evidence>
<dbReference type="SUPFAM" id="SSF117018">
    <property type="entry name" value="ATP-dependent DNA ligase DNA-binding domain"/>
    <property type="match status" value="1"/>
</dbReference>
<dbReference type="PANTHER" id="PTHR45997">
    <property type="entry name" value="DNA LIGASE 4"/>
    <property type="match status" value="1"/>
</dbReference>
<feature type="region of interest" description="Disordered" evidence="18">
    <location>
        <begin position="1"/>
        <end position="32"/>
    </location>
</feature>
<dbReference type="Pfam" id="PF04675">
    <property type="entry name" value="DNA_ligase_A_N"/>
    <property type="match status" value="1"/>
</dbReference>
<dbReference type="EMBL" id="KI925461">
    <property type="protein sequence ID" value="ETW78960.1"/>
    <property type="molecule type" value="Genomic_DNA"/>
</dbReference>
<dbReference type="GO" id="GO:0005524">
    <property type="term" value="F:ATP binding"/>
    <property type="evidence" value="ECO:0007669"/>
    <property type="project" value="UniProtKB-KW"/>
</dbReference>
<evidence type="ECO:0000256" key="5">
    <source>
        <dbReference type="ARBA" id="ARBA00022705"/>
    </source>
</evidence>
<protein>
    <recommendedName>
        <fullName evidence="16">DNA ligase</fullName>
        <ecNumber evidence="16">6.5.1.1</ecNumber>
    </recommendedName>
</protein>
<evidence type="ECO:0000256" key="11">
    <source>
        <dbReference type="ARBA" id="ARBA00022842"/>
    </source>
</evidence>
<dbReference type="InterPro" id="IPR007185">
    <property type="entry name" value="DNA_pol_a/d/e_bsu"/>
</dbReference>
<feature type="compositionally biased region" description="Basic and acidic residues" evidence="18">
    <location>
        <begin position="795"/>
        <end position="806"/>
    </location>
</feature>
<keyword evidence="22" id="KW-1185">Reference proteome</keyword>
<dbReference type="InterPro" id="IPR016059">
    <property type="entry name" value="DNA_ligase_ATP-dep_CS"/>
</dbReference>
<dbReference type="STRING" id="747525.W4K0V0"/>
<comment type="subcellular location">
    <subcellularLocation>
        <location evidence="2">Nucleus</location>
    </subcellularLocation>
</comment>
<dbReference type="Gene3D" id="1.10.3260.10">
    <property type="entry name" value="DNA ligase, ATP-dependent, N-terminal domain"/>
    <property type="match status" value="1"/>
</dbReference>
<keyword evidence="7" id="KW-0677">Repeat</keyword>
<dbReference type="CDD" id="cd18435">
    <property type="entry name" value="BRCT_BRC1_like_rpt1"/>
    <property type="match status" value="1"/>
</dbReference>
<dbReference type="OrthoDB" id="151490at2759"/>
<dbReference type="SUPFAM" id="SSF52113">
    <property type="entry name" value="BRCT domain"/>
    <property type="match status" value="2"/>
</dbReference>
<accession>W4K0V0</accession>
<comment type="cofactor">
    <cofactor evidence="1">
        <name>Mg(2+)</name>
        <dbReference type="ChEBI" id="CHEBI:18420"/>
    </cofactor>
</comment>
<dbReference type="GO" id="GO:0006260">
    <property type="term" value="P:DNA replication"/>
    <property type="evidence" value="ECO:0007669"/>
    <property type="project" value="UniProtKB-KW"/>
</dbReference>
<feature type="compositionally biased region" description="Basic and acidic residues" evidence="18">
    <location>
        <begin position="613"/>
        <end position="626"/>
    </location>
</feature>
<keyword evidence="12 16" id="KW-0233">DNA recombination</keyword>
<feature type="compositionally biased region" description="Polar residues" evidence="18">
    <location>
        <begin position="867"/>
        <end position="876"/>
    </location>
</feature>
<dbReference type="InterPro" id="IPR012310">
    <property type="entry name" value="DNA_ligase_ATP-dep_cent"/>
</dbReference>
<dbReference type="SUPFAM" id="SSF56091">
    <property type="entry name" value="DNA ligase/mRNA capping enzyme, catalytic domain"/>
    <property type="match status" value="1"/>
</dbReference>
<keyword evidence="4 16" id="KW-0436">Ligase</keyword>
<dbReference type="PROSITE" id="PS00697">
    <property type="entry name" value="DNA_LIGASE_A1"/>
    <property type="match status" value="1"/>
</dbReference>
<dbReference type="RefSeq" id="XP_009549244.1">
    <property type="nucleotide sequence ID" value="XM_009550949.1"/>
</dbReference>
<evidence type="ECO:0000256" key="10">
    <source>
        <dbReference type="ARBA" id="ARBA00022840"/>
    </source>
</evidence>
<dbReference type="GO" id="GO:0006297">
    <property type="term" value="P:nucleotide-excision repair, DNA gap filling"/>
    <property type="evidence" value="ECO:0007669"/>
    <property type="project" value="TreeGrafter"/>
</dbReference>
<dbReference type="PANTHER" id="PTHR45997:SF1">
    <property type="entry name" value="DNA LIGASE 4"/>
    <property type="match status" value="1"/>
</dbReference>
<dbReference type="InterPro" id="IPR000977">
    <property type="entry name" value="DNA_ligase_ATP-dep"/>
</dbReference>
<feature type="domain" description="BRCT" evidence="20">
    <location>
        <begin position="892"/>
        <end position="1002"/>
    </location>
</feature>
<feature type="compositionally biased region" description="Acidic residues" evidence="18">
    <location>
        <begin position="836"/>
        <end position="847"/>
    </location>
</feature>
<dbReference type="GO" id="GO:0003910">
    <property type="term" value="F:DNA ligase (ATP) activity"/>
    <property type="evidence" value="ECO:0007669"/>
    <property type="project" value="UniProtKB-EC"/>
</dbReference>